<dbReference type="InterPro" id="IPR007315">
    <property type="entry name" value="PIG-V/Gpi18"/>
</dbReference>
<feature type="transmembrane region" description="Helical" evidence="12">
    <location>
        <begin position="391"/>
        <end position="409"/>
    </location>
</feature>
<evidence type="ECO:0000313" key="13">
    <source>
        <dbReference type="EMBL" id="EKM54036.1"/>
    </source>
</evidence>
<dbReference type="Pfam" id="PF04188">
    <property type="entry name" value="Mannosyl_trans2"/>
    <property type="match status" value="1"/>
</dbReference>
<dbReference type="PANTHER" id="PTHR12468:SF2">
    <property type="entry name" value="GPI MANNOSYLTRANSFERASE 2"/>
    <property type="match status" value="1"/>
</dbReference>
<gene>
    <name evidence="13" type="ORF">PHACADRAFT_97813</name>
</gene>
<comment type="subcellular location">
    <subcellularLocation>
        <location evidence="1 12">Endoplasmic reticulum membrane</location>
        <topology evidence="1 12">Multi-pass membrane protein</topology>
    </subcellularLocation>
</comment>
<keyword evidence="6 12" id="KW-0328">Glycosyltransferase</keyword>
<dbReference type="FunCoup" id="K5UVI4">
    <property type="interactions" value="51"/>
</dbReference>
<dbReference type="GO" id="GO:0031501">
    <property type="term" value="C:mannosyltransferase complex"/>
    <property type="evidence" value="ECO:0007669"/>
    <property type="project" value="TreeGrafter"/>
</dbReference>
<dbReference type="OrthoDB" id="10252502at2759"/>
<evidence type="ECO:0000256" key="1">
    <source>
        <dbReference type="ARBA" id="ARBA00004477"/>
    </source>
</evidence>
<comment type="function">
    <text evidence="12">Mannosyltransferase involved in glycosylphosphatidylinositol-anchor biosynthesis.</text>
</comment>
<evidence type="ECO:0000256" key="2">
    <source>
        <dbReference type="ARBA" id="ARBA00004687"/>
    </source>
</evidence>
<dbReference type="EMBL" id="JH930473">
    <property type="protein sequence ID" value="EKM54036.1"/>
    <property type="molecule type" value="Genomic_DNA"/>
</dbReference>
<keyword evidence="14" id="KW-1185">Reference proteome</keyword>
<comment type="caution">
    <text evidence="12">Lacks conserved residue(s) required for the propagation of feature annotation.</text>
</comment>
<keyword evidence="10 12" id="KW-1133">Transmembrane helix</keyword>
<feature type="transmembrane region" description="Helical" evidence="12">
    <location>
        <begin position="367"/>
        <end position="384"/>
    </location>
</feature>
<dbReference type="EC" id="2.4.1.-" evidence="12"/>
<evidence type="ECO:0000256" key="10">
    <source>
        <dbReference type="ARBA" id="ARBA00022989"/>
    </source>
</evidence>
<dbReference type="GeneID" id="18920989"/>
<sequence>MSSAKRPTVQDVRARHLRTLRLLSVLGLSLAILLAFAASHLPLFDSSPLLLVSPEEGLLAKGTSSLLRWDTFHFAHIAQEGYVYEYEWAFFPGTPFVMRAFGELLRRLRADSKLTIAHLLAGGGLASLLCGTTTTLYDLTMHCFNSPSVAYLTCLLSLLPSSPATLRFSASTEPFFTYFSYRGMLCCARSEWLHASLFFAVASTFRSNGFMLGGYILWGLFVGPFFGRQSASRISLYRLTKAGFLTSLVFTPFLYHQYNAYLTFCAGENVGDTPPWCSSTLPFIYSYVQEKYWNVGFLRYWTPSQAPNILLATPVLGVLLTFCVKHTLNTTIPLILSHPLFSPLSRLFPASLRIARSTPSFLSNKDIVPHALHALVLGLVLLFAAHTQIALRLAASLPTTYWAAAWLVVEHPRAGKWWVAWSVVWGAISIVLWAVFLPPA</sequence>
<proteinExistence type="inferred from homology"/>
<dbReference type="KEGG" id="pco:PHACADRAFT_97813"/>
<dbReference type="GO" id="GO:0004376">
    <property type="term" value="F:GPI mannosyltransferase activity"/>
    <property type="evidence" value="ECO:0007669"/>
    <property type="project" value="InterPro"/>
</dbReference>
<dbReference type="PANTHER" id="PTHR12468">
    <property type="entry name" value="GPI MANNOSYLTRANSFERASE 2"/>
    <property type="match status" value="1"/>
</dbReference>
<dbReference type="GO" id="GO:0005789">
    <property type="term" value="C:endoplasmic reticulum membrane"/>
    <property type="evidence" value="ECO:0007669"/>
    <property type="project" value="UniProtKB-SubCell"/>
</dbReference>
<evidence type="ECO:0000256" key="9">
    <source>
        <dbReference type="ARBA" id="ARBA00022824"/>
    </source>
</evidence>
<keyword evidence="7 12" id="KW-0808">Transferase</keyword>
<feature type="transmembrane region" description="Helical" evidence="12">
    <location>
        <begin position="209"/>
        <end position="227"/>
    </location>
</feature>
<protein>
    <recommendedName>
        <fullName evidence="4 12">GPI mannosyltransferase 2</fullName>
        <ecNumber evidence="12">2.4.1.-</ecNumber>
    </recommendedName>
</protein>
<feature type="transmembrane region" description="Helical" evidence="12">
    <location>
        <begin position="239"/>
        <end position="258"/>
    </location>
</feature>
<evidence type="ECO:0000256" key="3">
    <source>
        <dbReference type="ARBA" id="ARBA00008698"/>
    </source>
</evidence>
<dbReference type="GO" id="GO:0006506">
    <property type="term" value="P:GPI anchor biosynthetic process"/>
    <property type="evidence" value="ECO:0007669"/>
    <property type="project" value="UniProtKB-UniPathway"/>
</dbReference>
<evidence type="ECO:0000256" key="11">
    <source>
        <dbReference type="ARBA" id="ARBA00023136"/>
    </source>
</evidence>
<feature type="transmembrane region" description="Helical" evidence="12">
    <location>
        <begin position="149"/>
        <end position="170"/>
    </location>
</feature>
<keyword evidence="5 12" id="KW-0337">GPI-anchor biosynthesis</keyword>
<organism evidence="13 14">
    <name type="scientific">Phanerochaete carnosa (strain HHB-10118-sp)</name>
    <name type="common">White-rot fungus</name>
    <name type="synonym">Peniophora carnosa</name>
    <dbReference type="NCBI Taxonomy" id="650164"/>
    <lineage>
        <taxon>Eukaryota</taxon>
        <taxon>Fungi</taxon>
        <taxon>Dikarya</taxon>
        <taxon>Basidiomycota</taxon>
        <taxon>Agaricomycotina</taxon>
        <taxon>Agaricomycetes</taxon>
        <taxon>Polyporales</taxon>
        <taxon>Phanerochaetaceae</taxon>
        <taxon>Phanerochaete</taxon>
    </lineage>
</organism>
<dbReference type="RefSeq" id="XP_007396741.1">
    <property type="nucleotide sequence ID" value="XM_007396679.1"/>
</dbReference>
<dbReference type="HOGENOM" id="CLU_029048_1_0_1"/>
<dbReference type="AlphaFoldDB" id="K5UVI4"/>
<comment type="pathway">
    <text evidence="2 12">Glycolipid biosynthesis; glycosylphosphatidylinositol-anchor biosynthesis.</text>
</comment>
<evidence type="ECO:0000256" key="8">
    <source>
        <dbReference type="ARBA" id="ARBA00022692"/>
    </source>
</evidence>
<dbReference type="GO" id="GO:0000009">
    <property type="term" value="F:alpha-1,6-mannosyltransferase activity"/>
    <property type="evidence" value="ECO:0007669"/>
    <property type="project" value="InterPro"/>
</dbReference>
<dbReference type="STRING" id="650164.K5UVI4"/>
<feature type="transmembrane region" description="Helical" evidence="12">
    <location>
        <begin position="415"/>
        <end position="437"/>
    </location>
</feature>
<evidence type="ECO:0000256" key="5">
    <source>
        <dbReference type="ARBA" id="ARBA00022502"/>
    </source>
</evidence>
<evidence type="ECO:0000256" key="7">
    <source>
        <dbReference type="ARBA" id="ARBA00022679"/>
    </source>
</evidence>
<name>K5UVI4_PHACS</name>
<evidence type="ECO:0000256" key="12">
    <source>
        <dbReference type="RuleBase" id="RU363112"/>
    </source>
</evidence>
<keyword evidence="8 12" id="KW-0812">Transmembrane</keyword>
<keyword evidence="11 12" id="KW-0472">Membrane</keyword>
<feature type="transmembrane region" description="Helical" evidence="12">
    <location>
        <begin position="116"/>
        <end position="137"/>
    </location>
</feature>
<comment type="similarity">
    <text evidence="3 12">Belongs to the PIGV family.</text>
</comment>
<accession>K5UVI4</accession>
<evidence type="ECO:0000256" key="6">
    <source>
        <dbReference type="ARBA" id="ARBA00022676"/>
    </source>
</evidence>
<evidence type="ECO:0000256" key="4">
    <source>
        <dbReference type="ARBA" id="ARBA00013795"/>
    </source>
</evidence>
<reference evidence="13 14" key="1">
    <citation type="journal article" date="2012" name="BMC Genomics">
        <title>Comparative genomics of the white-rot fungi, Phanerochaete carnosa and P. chrysosporium, to elucidate the genetic basis of the distinct wood types they colonize.</title>
        <authorList>
            <person name="Suzuki H."/>
            <person name="MacDonald J."/>
            <person name="Syed K."/>
            <person name="Salamov A."/>
            <person name="Hori C."/>
            <person name="Aerts A."/>
            <person name="Henrissat B."/>
            <person name="Wiebenga A."/>
            <person name="vanKuyk P.A."/>
            <person name="Barry K."/>
            <person name="Lindquist E."/>
            <person name="LaButti K."/>
            <person name="Lapidus A."/>
            <person name="Lucas S."/>
            <person name="Coutinho P."/>
            <person name="Gong Y."/>
            <person name="Samejima M."/>
            <person name="Mahadevan R."/>
            <person name="Abou-Zaid M."/>
            <person name="de Vries R.P."/>
            <person name="Igarashi K."/>
            <person name="Yadav J.S."/>
            <person name="Grigoriev I.V."/>
            <person name="Master E.R."/>
        </authorList>
    </citation>
    <scope>NUCLEOTIDE SEQUENCE [LARGE SCALE GENOMIC DNA]</scope>
    <source>
        <strain evidence="13 14">HHB-10118-sp</strain>
    </source>
</reference>
<dbReference type="UniPathway" id="UPA00196"/>
<dbReference type="Proteomes" id="UP000008370">
    <property type="component" value="Unassembled WGS sequence"/>
</dbReference>
<dbReference type="InParanoid" id="K5UVI4"/>
<evidence type="ECO:0000313" key="14">
    <source>
        <dbReference type="Proteomes" id="UP000008370"/>
    </source>
</evidence>
<keyword evidence="9 12" id="KW-0256">Endoplasmic reticulum</keyword>